<dbReference type="GeneID" id="113720212"/>
<name>A0A6P6VEC3_COFAR</name>
<dbReference type="Pfam" id="PF12937">
    <property type="entry name" value="F-box-like"/>
    <property type="match status" value="1"/>
</dbReference>
<dbReference type="OrthoDB" id="512036at2759"/>
<gene>
    <name evidence="3" type="primary">LOC113720212</name>
</gene>
<dbReference type="PANTHER" id="PTHR31482:SF2">
    <property type="entry name" value="F-BOX DOMAIN-CONTAINING PROTEIN"/>
    <property type="match status" value="1"/>
</dbReference>
<protein>
    <submittedName>
        <fullName evidence="3">F-box protein At2g26850-like</fullName>
    </submittedName>
</protein>
<dbReference type="PROSITE" id="PS50181">
    <property type="entry name" value="FBOX"/>
    <property type="match status" value="1"/>
</dbReference>
<dbReference type="SUPFAM" id="SSF81383">
    <property type="entry name" value="F-box domain"/>
    <property type="match status" value="1"/>
</dbReference>
<dbReference type="AlphaFoldDB" id="A0A6P6VEC3"/>
<reference evidence="3" key="2">
    <citation type="submission" date="2025-08" db="UniProtKB">
        <authorList>
            <consortium name="RefSeq"/>
        </authorList>
    </citation>
    <scope>IDENTIFICATION</scope>
    <source>
        <tissue evidence="3">Leaves</tissue>
    </source>
</reference>
<proteinExistence type="predicted"/>
<organism evidence="2 3">
    <name type="scientific">Coffea arabica</name>
    <name type="common">Arabian coffee</name>
    <dbReference type="NCBI Taxonomy" id="13443"/>
    <lineage>
        <taxon>Eukaryota</taxon>
        <taxon>Viridiplantae</taxon>
        <taxon>Streptophyta</taxon>
        <taxon>Embryophyta</taxon>
        <taxon>Tracheophyta</taxon>
        <taxon>Spermatophyta</taxon>
        <taxon>Magnoliopsida</taxon>
        <taxon>eudicotyledons</taxon>
        <taxon>Gunneridae</taxon>
        <taxon>Pentapetalae</taxon>
        <taxon>asterids</taxon>
        <taxon>lamiids</taxon>
        <taxon>Gentianales</taxon>
        <taxon>Rubiaceae</taxon>
        <taxon>Ixoroideae</taxon>
        <taxon>Gardenieae complex</taxon>
        <taxon>Bertiereae - Coffeeae clade</taxon>
        <taxon>Coffeeae</taxon>
        <taxon>Coffea</taxon>
    </lineage>
</organism>
<evidence type="ECO:0000313" key="3">
    <source>
        <dbReference type="RefSeq" id="XP_027100955.1"/>
    </source>
</evidence>
<evidence type="ECO:0000313" key="2">
    <source>
        <dbReference type="Proteomes" id="UP001652660"/>
    </source>
</evidence>
<dbReference type="InterPro" id="IPR001810">
    <property type="entry name" value="F-box_dom"/>
</dbReference>
<dbReference type="PANTHER" id="PTHR31482">
    <property type="entry name" value="ESTS AU081301(E20138)"/>
    <property type="match status" value="1"/>
</dbReference>
<dbReference type="InterPro" id="IPR036047">
    <property type="entry name" value="F-box-like_dom_sf"/>
</dbReference>
<keyword evidence="2" id="KW-1185">Reference proteome</keyword>
<dbReference type="RefSeq" id="XP_027100955.1">
    <property type="nucleotide sequence ID" value="XM_027245154.2"/>
</dbReference>
<dbReference type="Gene3D" id="1.20.1280.50">
    <property type="match status" value="1"/>
</dbReference>
<reference evidence="2" key="1">
    <citation type="journal article" date="2025" name="Foods">
        <title>Unveiling the Microbial Signatures of Arabica Coffee Cherries: Insights into Ripeness Specific Diversity, Functional Traits, and Implications for Quality and Safety.</title>
        <authorList>
            <consortium name="RefSeq"/>
            <person name="Tenea G.N."/>
            <person name="Cifuentes V."/>
            <person name="Reyes P."/>
            <person name="Cevallos-Vallejos M."/>
        </authorList>
    </citation>
    <scope>NUCLEOTIDE SEQUENCE [LARGE SCALE GENOMIC DNA]</scope>
</reference>
<sequence length="404" mass="46883">MLFFLITCCSFIIFFYKSLSFKLLPLLACEMRLLSLWCWKDFSLLSLLTKSIKSSRFFASEMMMSFKKRTLQTSSKTVVHHNADELSSPSSSEIMSILDLPELVLECILEKLPPEGLCSMAAVCRSLRDRCMSDHLWEKHMNQKWGRIIGPAAHREWQWHIATRKDSCFNQATPKGSFNYLSQLWPLSLVRSSLKNRITKRKNSPPVDSVMSWYLALESGKLFPAQIYNREHGHVGFMLSCYDAELSYNPRTDTFQARYPPHGNRAVAVETDVTWDRIRAPPVDTPPHDLHISDCLSELHPGDHIEIQWRRNKEFPYGWWYGVVGHLETCDGNSNYCRCHESDSVVLEFNQYTPGSRWRTTTLSRKDHREGGNEADGFYGGIRNLQRNEEISTWKKLWPTEILE</sequence>
<dbReference type="SMART" id="SM00256">
    <property type="entry name" value="FBOX"/>
    <property type="match status" value="1"/>
</dbReference>
<evidence type="ECO:0000259" key="1">
    <source>
        <dbReference type="PROSITE" id="PS50181"/>
    </source>
</evidence>
<dbReference type="Proteomes" id="UP001652660">
    <property type="component" value="Chromosome 1c"/>
</dbReference>
<feature type="domain" description="F-box" evidence="1">
    <location>
        <begin position="94"/>
        <end position="140"/>
    </location>
</feature>
<accession>A0A6P6VEC3</accession>